<dbReference type="SMART" id="SM00176">
    <property type="entry name" value="RAN"/>
    <property type="match status" value="1"/>
</dbReference>
<dbReference type="EMBL" id="DAKRPA010000030">
    <property type="protein sequence ID" value="DBA02532.1"/>
    <property type="molecule type" value="Genomic_DNA"/>
</dbReference>
<protein>
    <submittedName>
        <fullName evidence="4">Uncharacterized protein</fullName>
    </submittedName>
</protein>
<evidence type="ECO:0000313" key="5">
    <source>
        <dbReference type="Proteomes" id="UP001146120"/>
    </source>
</evidence>
<dbReference type="NCBIfam" id="TIGR00231">
    <property type="entry name" value="small_GTP"/>
    <property type="match status" value="1"/>
</dbReference>
<keyword evidence="3" id="KW-0812">Transmembrane</keyword>
<dbReference type="Pfam" id="PF00071">
    <property type="entry name" value="Ras"/>
    <property type="match status" value="1"/>
</dbReference>
<keyword evidence="5" id="KW-1185">Reference proteome</keyword>
<dbReference type="InterPro" id="IPR001806">
    <property type="entry name" value="Small_GTPase"/>
</dbReference>
<dbReference type="CDD" id="cd00154">
    <property type="entry name" value="Rab"/>
    <property type="match status" value="1"/>
</dbReference>
<feature type="transmembrane region" description="Helical" evidence="3">
    <location>
        <begin position="321"/>
        <end position="338"/>
    </location>
</feature>
<dbReference type="AlphaFoldDB" id="A0AAV2ZAW0"/>
<evidence type="ECO:0000313" key="4">
    <source>
        <dbReference type="EMBL" id="DBA02532.1"/>
    </source>
</evidence>
<organism evidence="4 5">
    <name type="scientific">Lagenidium giganteum</name>
    <dbReference type="NCBI Taxonomy" id="4803"/>
    <lineage>
        <taxon>Eukaryota</taxon>
        <taxon>Sar</taxon>
        <taxon>Stramenopiles</taxon>
        <taxon>Oomycota</taxon>
        <taxon>Peronosporomycetes</taxon>
        <taxon>Pythiales</taxon>
        <taxon>Pythiaceae</taxon>
    </lineage>
</organism>
<evidence type="ECO:0000256" key="3">
    <source>
        <dbReference type="SAM" id="Phobius"/>
    </source>
</evidence>
<dbReference type="PROSITE" id="PS51421">
    <property type="entry name" value="RAS"/>
    <property type="match status" value="1"/>
</dbReference>
<name>A0AAV2ZAW0_9STRA</name>
<dbReference type="InterPro" id="IPR027417">
    <property type="entry name" value="P-loop_NTPase"/>
</dbReference>
<dbReference type="InterPro" id="IPR005225">
    <property type="entry name" value="Small_GTP-bd"/>
</dbReference>
<dbReference type="PANTHER" id="PTHR47979">
    <property type="entry name" value="DRAB11-RELATED"/>
    <property type="match status" value="1"/>
</dbReference>
<feature type="transmembrane region" description="Helical" evidence="3">
    <location>
        <begin position="282"/>
        <end position="301"/>
    </location>
</feature>
<dbReference type="SMART" id="SM00173">
    <property type="entry name" value="RAS"/>
    <property type="match status" value="1"/>
</dbReference>
<dbReference type="PROSITE" id="PS51419">
    <property type="entry name" value="RAB"/>
    <property type="match status" value="1"/>
</dbReference>
<reference evidence="4" key="1">
    <citation type="submission" date="2022-11" db="EMBL/GenBank/DDBJ databases">
        <authorList>
            <person name="Morgan W.R."/>
            <person name="Tartar A."/>
        </authorList>
    </citation>
    <scope>NUCLEOTIDE SEQUENCE</scope>
    <source>
        <strain evidence="4">ARSEF 373</strain>
    </source>
</reference>
<dbReference type="SUPFAM" id="SSF52540">
    <property type="entry name" value="P-loop containing nucleoside triphosphate hydrolases"/>
    <property type="match status" value="1"/>
</dbReference>
<feature type="region of interest" description="Disordered" evidence="2">
    <location>
        <begin position="215"/>
        <end position="241"/>
    </location>
</feature>
<dbReference type="Gene3D" id="3.40.50.300">
    <property type="entry name" value="P-loop containing nucleotide triphosphate hydrolases"/>
    <property type="match status" value="1"/>
</dbReference>
<comment type="similarity">
    <text evidence="1">Belongs to the small GTPase superfamily. Rab family.</text>
</comment>
<accession>A0AAV2ZAW0</accession>
<dbReference type="FunFam" id="3.40.50.300:FF:001447">
    <property type="entry name" value="Ras-related protein Rab-1B"/>
    <property type="match status" value="1"/>
</dbReference>
<comment type="caution">
    <text evidence="4">The sequence shown here is derived from an EMBL/GenBank/DDBJ whole genome shotgun (WGS) entry which is preliminary data.</text>
</comment>
<dbReference type="GO" id="GO:0005525">
    <property type="term" value="F:GTP binding"/>
    <property type="evidence" value="ECO:0007669"/>
    <property type="project" value="InterPro"/>
</dbReference>
<reference evidence="4" key="2">
    <citation type="journal article" date="2023" name="Microbiol Resour">
        <title>Decontamination and Annotation of the Draft Genome Sequence of the Oomycete Lagenidium giganteum ARSEF 373.</title>
        <authorList>
            <person name="Morgan W.R."/>
            <person name="Tartar A."/>
        </authorList>
    </citation>
    <scope>NUCLEOTIDE SEQUENCE</scope>
    <source>
        <strain evidence="4">ARSEF 373</strain>
    </source>
</reference>
<keyword evidence="3" id="KW-1133">Transmembrane helix</keyword>
<evidence type="ECO:0000256" key="2">
    <source>
        <dbReference type="SAM" id="MobiDB-lite"/>
    </source>
</evidence>
<dbReference type="PRINTS" id="PR00449">
    <property type="entry name" value="RASTRNSFRMNG"/>
</dbReference>
<keyword evidence="3" id="KW-0472">Membrane</keyword>
<dbReference type="InterPro" id="IPR050209">
    <property type="entry name" value="Rab_GTPases_membrane_traffic"/>
</dbReference>
<feature type="compositionally biased region" description="Low complexity" evidence="2">
    <location>
        <begin position="227"/>
        <end position="241"/>
    </location>
</feature>
<dbReference type="GO" id="GO:0003924">
    <property type="term" value="F:GTPase activity"/>
    <property type="evidence" value="ECO:0007669"/>
    <property type="project" value="InterPro"/>
</dbReference>
<proteinExistence type="inferred from homology"/>
<dbReference type="SMART" id="SM00174">
    <property type="entry name" value="RHO"/>
    <property type="match status" value="1"/>
</dbReference>
<dbReference type="Proteomes" id="UP001146120">
    <property type="component" value="Unassembled WGS sequence"/>
</dbReference>
<gene>
    <name evidence="4" type="ORF">N0F65_011004</name>
</gene>
<sequence length="339" mass="36889">MPVNAKKKMFQEQKVLVIGASNVGKTRLLLRMTGRQVQDDTATELSIDGDFVVRMANVDGVPMQFQLWDTAGQEKHGVSAIVNSFYRRASGAFLVYDVTNRATFDDVITWAQELERFHRDSTFALSVVANKADVPEHERAVSRAEGAAMAALLHANYSECSGLQNQGVVECFQTLAQTVYAQQKWNVEITDDLLHQAKSKVAAAPIPAPTALPAVDQAATDPKIGDDSSSTASAESSVASDSALTHRSKAVTRSSWMTQLMCRRCDTSKHGRFEGCRYHQRLEAFFLCVSLFVMLALLAPVFGFGAVESTMLASLGVSDTALAWLQTLASVCSVLLLTT</sequence>
<dbReference type="SMART" id="SM00175">
    <property type="entry name" value="RAB"/>
    <property type="match status" value="1"/>
</dbReference>
<evidence type="ECO:0000256" key="1">
    <source>
        <dbReference type="ARBA" id="ARBA00006270"/>
    </source>
</evidence>